<organism evidence="1 2">
    <name type="scientific">Arabis nemorensis</name>
    <dbReference type="NCBI Taxonomy" id="586526"/>
    <lineage>
        <taxon>Eukaryota</taxon>
        <taxon>Viridiplantae</taxon>
        <taxon>Streptophyta</taxon>
        <taxon>Embryophyta</taxon>
        <taxon>Tracheophyta</taxon>
        <taxon>Spermatophyta</taxon>
        <taxon>Magnoliopsida</taxon>
        <taxon>eudicotyledons</taxon>
        <taxon>Gunneridae</taxon>
        <taxon>Pentapetalae</taxon>
        <taxon>rosids</taxon>
        <taxon>malvids</taxon>
        <taxon>Brassicales</taxon>
        <taxon>Brassicaceae</taxon>
        <taxon>Arabideae</taxon>
        <taxon>Arabis</taxon>
    </lineage>
</organism>
<dbReference type="Proteomes" id="UP000489600">
    <property type="component" value="Unassembled WGS sequence"/>
</dbReference>
<proteinExistence type="predicted"/>
<protein>
    <submittedName>
        <fullName evidence="1">Uncharacterized protein</fullName>
    </submittedName>
</protein>
<gene>
    <name evidence="1" type="ORF">ANE_LOCUS5601</name>
</gene>
<sequence>MIFLNYTLRNFNLRREPFIGRRRGNDVSTVCCSSEFERRMSLIKRKDPYRQEAARKTVPKNKLEEKALVSLPKV</sequence>
<comment type="caution">
    <text evidence="1">The sequence shown here is derived from an EMBL/GenBank/DDBJ whole genome shotgun (WGS) entry which is preliminary data.</text>
</comment>
<name>A0A565B0G7_9BRAS</name>
<keyword evidence="2" id="KW-1185">Reference proteome</keyword>
<dbReference type="EMBL" id="CABITT030000002">
    <property type="protein sequence ID" value="VVA95156.1"/>
    <property type="molecule type" value="Genomic_DNA"/>
</dbReference>
<evidence type="ECO:0000313" key="1">
    <source>
        <dbReference type="EMBL" id="VVA95156.1"/>
    </source>
</evidence>
<evidence type="ECO:0000313" key="2">
    <source>
        <dbReference type="Proteomes" id="UP000489600"/>
    </source>
</evidence>
<accession>A0A565B0G7</accession>
<dbReference type="AlphaFoldDB" id="A0A565B0G7"/>
<reference evidence="1" key="1">
    <citation type="submission" date="2019-07" db="EMBL/GenBank/DDBJ databases">
        <authorList>
            <person name="Dittberner H."/>
        </authorList>
    </citation>
    <scope>NUCLEOTIDE SEQUENCE [LARGE SCALE GENOMIC DNA]</scope>
</reference>